<dbReference type="RefSeq" id="XP_024365276.1">
    <property type="nucleotide sequence ID" value="XM_024509508.2"/>
</dbReference>
<dbReference type="RefSeq" id="XP_024365275.1">
    <property type="nucleotide sequence ID" value="XM_024509507.2"/>
</dbReference>
<evidence type="ECO:0000313" key="3">
    <source>
        <dbReference type="EnsemblPlants" id="Pp3c25_11450V3.1"/>
    </source>
</evidence>
<dbReference type="PaxDb" id="3218-PP1S57_35V6.2"/>
<feature type="coiled-coil region" evidence="1">
    <location>
        <begin position="85"/>
        <end position="155"/>
    </location>
</feature>
<sequence length="184" mass="20508">MTKPGASPSSSSSLENNVTTLEECISETLDMDSMVNALDASLSGPDEVTVIRSLRETAKMGVKEMNDDENHQSEVGMPSQEVTVSKGLNESRTELLQRVQALKKELENWRSKLDTQVKSYKEELGNLRCSLNTEVELLRDEFQELRNTLKLQRELTSTKLSKLDEPLELAFDPKAPLPAAKLAV</sequence>
<dbReference type="Gramene" id="Pp3c25_11450V3.4">
    <property type="protein sequence ID" value="Pp3c25_11450V3.4"/>
    <property type="gene ID" value="Pp3c25_11450"/>
</dbReference>
<dbReference type="InterPro" id="IPR027267">
    <property type="entry name" value="AH/BAR_dom_sf"/>
</dbReference>
<organism evidence="2">
    <name type="scientific">Physcomitrium patens</name>
    <name type="common">Spreading-leaved earth moss</name>
    <name type="synonym">Physcomitrella patens</name>
    <dbReference type="NCBI Taxonomy" id="3218"/>
    <lineage>
        <taxon>Eukaryota</taxon>
        <taxon>Viridiplantae</taxon>
        <taxon>Streptophyta</taxon>
        <taxon>Embryophyta</taxon>
        <taxon>Bryophyta</taxon>
        <taxon>Bryophytina</taxon>
        <taxon>Bryopsida</taxon>
        <taxon>Funariidae</taxon>
        <taxon>Funariales</taxon>
        <taxon>Funariaceae</taxon>
        <taxon>Physcomitrium</taxon>
    </lineage>
</organism>
<dbReference type="HOGENOM" id="CLU_1470535_0_0_1"/>
<reference evidence="3" key="3">
    <citation type="submission" date="2020-12" db="UniProtKB">
        <authorList>
            <consortium name="EnsemblPlants"/>
        </authorList>
    </citation>
    <scope>IDENTIFICATION</scope>
</reference>
<dbReference type="STRING" id="3218.A9S8V7"/>
<dbReference type="AlphaFoldDB" id="A9S8V7"/>
<evidence type="ECO:0000313" key="4">
    <source>
        <dbReference type="Proteomes" id="UP000006727"/>
    </source>
</evidence>
<dbReference type="eggNOG" id="ENOG502S2ZF">
    <property type="taxonomic scope" value="Eukaryota"/>
</dbReference>
<keyword evidence="1" id="KW-0175">Coiled coil</keyword>
<dbReference type="Gramene" id="Pp3c25_11450V3.1">
    <property type="protein sequence ID" value="Pp3c25_11450V3.1"/>
    <property type="gene ID" value="Pp3c25_11450"/>
</dbReference>
<dbReference type="PANTHER" id="PTHR34681">
    <property type="entry name" value="UVEAL AUTOANTIGEN WITH COILED-COIL/ANKYRIN"/>
    <property type="match status" value="1"/>
</dbReference>
<evidence type="ECO:0000256" key="1">
    <source>
        <dbReference type="SAM" id="Coils"/>
    </source>
</evidence>
<dbReference type="Gramene" id="Pp3c25_11450V3.3">
    <property type="protein sequence ID" value="Pp3c25_11450V3.3"/>
    <property type="gene ID" value="Pp3c25_11450"/>
</dbReference>
<dbReference type="EnsemblPlants" id="Pp3c25_11450V3.1">
    <property type="protein sequence ID" value="Pp3c25_11450V3.1"/>
    <property type="gene ID" value="Pp3c25_11450"/>
</dbReference>
<name>A9S8V7_PHYPA</name>
<proteinExistence type="predicted"/>
<dbReference type="SUPFAM" id="SSF103657">
    <property type="entry name" value="BAR/IMD domain-like"/>
    <property type="match status" value="1"/>
</dbReference>
<keyword evidence="4" id="KW-1185">Reference proteome</keyword>
<gene>
    <name evidence="3" type="primary">LOC112277335</name>
    <name evidence="2" type="ORF">PHYPA_029856</name>
</gene>
<dbReference type="Proteomes" id="UP000006727">
    <property type="component" value="Chromosome 25"/>
</dbReference>
<dbReference type="PANTHER" id="PTHR34681:SF2">
    <property type="entry name" value="UVEAL AUTOANTIGEN WITH COILED-COIL_ANKYRIN"/>
    <property type="match status" value="1"/>
</dbReference>
<dbReference type="EnsemblPlants" id="Pp3c25_11450V3.4">
    <property type="protein sequence ID" value="Pp3c25_11450V3.4"/>
    <property type="gene ID" value="Pp3c25_11450"/>
</dbReference>
<accession>A9S8V7</accession>
<evidence type="ECO:0000313" key="2">
    <source>
        <dbReference type="EMBL" id="PNR27704.1"/>
    </source>
</evidence>
<dbReference type="EnsemblPlants" id="Pp3c25_11450V3.3">
    <property type="protein sequence ID" value="Pp3c25_11450V3.3"/>
    <property type="gene ID" value="Pp3c25_11450"/>
</dbReference>
<reference evidence="2 4" key="2">
    <citation type="journal article" date="2018" name="Plant J.">
        <title>The Physcomitrella patens chromosome-scale assembly reveals moss genome structure and evolution.</title>
        <authorList>
            <person name="Lang D."/>
            <person name="Ullrich K.K."/>
            <person name="Murat F."/>
            <person name="Fuchs J."/>
            <person name="Jenkins J."/>
            <person name="Haas F.B."/>
            <person name="Piednoel M."/>
            <person name="Gundlach H."/>
            <person name="Van Bel M."/>
            <person name="Meyberg R."/>
            <person name="Vives C."/>
            <person name="Morata J."/>
            <person name="Symeonidi A."/>
            <person name="Hiss M."/>
            <person name="Muchero W."/>
            <person name="Kamisugi Y."/>
            <person name="Saleh O."/>
            <person name="Blanc G."/>
            <person name="Decker E.L."/>
            <person name="van Gessel N."/>
            <person name="Grimwood J."/>
            <person name="Hayes R.D."/>
            <person name="Graham S.W."/>
            <person name="Gunter L.E."/>
            <person name="McDaniel S.F."/>
            <person name="Hoernstein S.N.W."/>
            <person name="Larsson A."/>
            <person name="Li F.W."/>
            <person name="Perroud P.F."/>
            <person name="Phillips J."/>
            <person name="Ranjan P."/>
            <person name="Rokshar D.S."/>
            <person name="Rothfels C.J."/>
            <person name="Schneider L."/>
            <person name="Shu S."/>
            <person name="Stevenson D.W."/>
            <person name="Thummler F."/>
            <person name="Tillich M."/>
            <person name="Villarreal Aguilar J.C."/>
            <person name="Widiez T."/>
            <person name="Wong G.K."/>
            <person name="Wymore A."/>
            <person name="Zhang Y."/>
            <person name="Zimmer A.D."/>
            <person name="Quatrano R.S."/>
            <person name="Mayer K.F.X."/>
            <person name="Goodstein D."/>
            <person name="Casacuberta J.M."/>
            <person name="Vandepoele K."/>
            <person name="Reski R."/>
            <person name="Cuming A.C."/>
            <person name="Tuskan G.A."/>
            <person name="Maumus F."/>
            <person name="Salse J."/>
            <person name="Schmutz J."/>
            <person name="Rensing S.A."/>
        </authorList>
    </citation>
    <scope>NUCLEOTIDE SEQUENCE [LARGE SCALE GENOMIC DNA]</scope>
    <source>
        <strain evidence="3 4">cv. Gransden 2004</strain>
    </source>
</reference>
<dbReference type="GeneID" id="112277335"/>
<reference evidence="2 4" key="1">
    <citation type="journal article" date="2008" name="Science">
        <title>The Physcomitrella genome reveals evolutionary insights into the conquest of land by plants.</title>
        <authorList>
            <person name="Rensing S."/>
            <person name="Lang D."/>
            <person name="Zimmer A."/>
            <person name="Terry A."/>
            <person name="Salamov A."/>
            <person name="Shapiro H."/>
            <person name="Nishiyama T."/>
            <person name="Perroud P.-F."/>
            <person name="Lindquist E."/>
            <person name="Kamisugi Y."/>
            <person name="Tanahashi T."/>
            <person name="Sakakibara K."/>
            <person name="Fujita T."/>
            <person name="Oishi K."/>
            <person name="Shin-I T."/>
            <person name="Kuroki Y."/>
            <person name="Toyoda A."/>
            <person name="Suzuki Y."/>
            <person name="Hashimoto A."/>
            <person name="Yamaguchi K."/>
            <person name="Sugano A."/>
            <person name="Kohara Y."/>
            <person name="Fujiyama A."/>
            <person name="Anterola A."/>
            <person name="Aoki S."/>
            <person name="Ashton N."/>
            <person name="Barbazuk W.B."/>
            <person name="Barker E."/>
            <person name="Bennetzen J."/>
            <person name="Bezanilla M."/>
            <person name="Blankenship R."/>
            <person name="Cho S.H."/>
            <person name="Dutcher S."/>
            <person name="Estelle M."/>
            <person name="Fawcett J.A."/>
            <person name="Gundlach H."/>
            <person name="Hanada K."/>
            <person name="Heyl A."/>
            <person name="Hicks K.A."/>
            <person name="Hugh J."/>
            <person name="Lohr M."/>
            <person name="Mayer K."/>
            <person name="Melkozernov A."/>
            <person name="Murata T."/>
            <person name="Nelson D."/>
            <person name="Pils B."/>
            <person name="Prigge M."/>
            <person name="Reiss B."/>
            <person name="Renner T."/>
            <person name="Rombauts S."/>
            <person name="Rushton P."/>
            <person name="Sanderfoot A."/>
            <person name="Schween G."/>
            <person name="Shiu S.-H."/>
            <person name="Stueber K."/>
            <person name="Theodoulou F.L."/>
            <person name="Tu H."/>
            <person name="Van de Peer Y."/>
            <person name="Verrier P.J."/>
            <person name="Waters E."/>
            <person name="Wood A."/>
            <person name="Yang L."/>
            <person name="Cove D."/>
            <person name="Cuming A."/>
            <person name="Hasebe M."/>
            <person name="Lucas S."/>
            <person name="Mishler D.B."/>
            <person name="Reski R."/>
            <person name="Grigoriev I."/>
            <person name="Quatrano R.S."/>
            <person name="Boore J.L."/>
        </authorList>
    </citation>
    <scope>NUCLEOTIDE SEQUENCE [LARGE SCALE GENOMIC DNA]</scope>
    <source>
        <strain evidence="3 4">cv. Gransden 2004</strain>
    </source>
</reference>
<protein>
    <submittedName>
        <fullName evidence="2 3">Uncharacterized protein</fullName>
    </submittedName>
</protein>
<dbReference type="EMBL" id="ABEU02000025">
    <property type="protein sequence ID" value="PNR27704.1"/>
    <property type="molecule type" value="Genomic_DNA"/>
</dbReference>